<dbReference type="PANTHER" id="PTHR39741">
    <property type="entry name" value="F-BOX DOMAIN CONTAINING PROTEIN, EXPRESSED"/>
    <property type="match status" value="1"/>
</dbReference>
<dbReference type="InterPro" id="IPR055336">
    <property type="entry name" value="At4g00755-like"/>
</dbReference>
<sequence>MEWKILQRNHNVYASLVLALVKSKDNPKDCIACVIGASSTDRDPEESVDKSNPDVPETLIYKLTADVCVVTEIDLRPFEVYWKPGSPLYSAKAVRFQIQVSWSYTSPEFPMTQENHLQHFKLSEPFLCIDGCLQIEPLGRAQREEIDILFYICVCYIRVLGRPLSPTFELQVLKKSGQLQLKYNPEAFSSILTRFSHEETDTVEPEEEILGGLRKLLSIICNQKL</sequence>
<protein>
    <submittedName>
        <fullName evidence="1">Uncharacterized protein</fullName>
    </submittedName>
</protein>
<dbReference type="OrthoDB" id="63379at2759"/>
<dbReference type="AlphaFoldDB" id="A0A8S0T6B1"/>
<name>A0A8S0T6B1_OLEEU</name>
<proteinExistence type="predicted"/>
<gene>
    <name evidence="1" type="ORF">OLEA9_A004453</name>
</gene>
<reference evidence="1 2" key="1">
    <citation type="submission" date="2019-12" db="EMBL/GenBank/DDBJ databases">
        <authorList>
            <person name="Alioto T."/>
            <person name="Alioto T."/>
            <person name="Gomez Garrido J."/>
        </authorList>
    </citation>
    <scope>NUCLEOTIDE SEQUENCE [LARGE SCALE GENOMIC DNA]</scope>
</reference>
<dbReference type="EMBL" id="CACTIH010005696">
    <property type="protein sequence ID" value="CAA3000515.1"/>
    <property type="molecule type" value="Genomic_DNA"/>
</dbReference>
<comment type="caution">
    <text evidence="1">The sequence shown here is derived from an EMBL/GenBank/DDBJ whole genome shotgun (WGS) entry which is preliminary data.</text>
</comment>
<dbReference type="Proteomes" id="UP000594638">
    <property type="component" value="Unassembled WGS sequence"/>
</dbReference>
<organism evidence="1 2">
    <name type="scientific">Olea europaea subsp. europaea</name>
    <dbReference type="NCBI Taxonomy" id="158383"/>
    <lineage>
        <taxon>Eukaryota</taxon>
        <taxon>Viridiplantae</taxon>
        <taxon>Streptophyta</taxon>
        <taxon>Embryophyta</taxon>
        <taxon>Tracheophyta</taxon>
        <taxon>Spermatophyta</taxon>
        <taxon>Magnoliopsida</taxon>
        <taxon>eudicotyledons</taxon>
        <taxon>Gunneridae</taxon>
        <taxon>Pentapetalae</taxon>
        <taxon>asterids</taxon>
        <taxon>lamiids</taxon>
        <taxon>Lamiales</taxon>
        <taxon>Oleaceae</taxon>
        <taxon>Oleeae</taxon>
        <taxon>Olea</taxon>
    </lineage>
</organism>
<accession>A0A8S0T6B1</accession>
<dbReference type="PANTHER" id="PTHR39741:SF14">
    <property type="entry name" value="F-BOX DOMAIN-CONTAINING PROTEIN"/>
    <property type="match status" value="1"/>
</dbReference>
<dbReference type="Gramene" id="OE9A004453T1">
    <property type="protein sequence ID" value="OE9A004453C1"/>
    <property type="gene ID" value="OE9A004453"/>
</dbReference>
<evidence type="ECO:0000313" key="2">
    <source>
        <dbReference type="Proteomes" id="UP000594638"/>
    </source>
</evidence>
<keyword evidence="2" id="KW-1185">Reference proteome</keyword>
<evidence type="ECO:0000313" key="1">
    <source>
        <dbReference type="EMBL" id="CAA3000515.1"/>
    </source>
</evidence>